<gene>
    <name evidence="7" type="ORF">KOI35_10945</name>
</gene>
<feature type="domain" description="DEAD/DEAH-box helicase" evidence="6">
    <location>
        <begin position="17"/>
        <end position="81"/>
    </location>
</feature>
<evidence type="ECO:0000313" key="8">
    <source>
        <dbReference type="Proteomes" id="UP001519654"/>
    </source>
</evidence>
<keyword evidence="8" id="KW-1185">Reference proteome</keyword>
<proteinExistence type="inferred from homology"/>
<dbReference type="Gene3D" id="3.40.50.300">
    <property type="entry name" value="P-loop containing nucleotide triphosphate hydrolases"/>
    <property type="match status" value="1"/>
</dbReference>
<keyword evidence="2" id="KW-0238">DNA-binding</keyword>
<keyword evidence="7" id="KW-0347">Helicase</keyword>
<keyword evidence="7" id="KW-0067">ATP-binding</keyword>
<organism evidence="7 8">
    <name type="scientific">Paractinoplanes bogorensis</name>
    <dbReference type="NCBI Taxonomy" id="1610840"/>
    <lineage>
        <taxon>Bacteria</taxon>
        <taxon>Bacillati</taxon>
        <taxon>Actinomycetota</taxon>
        <taxon>Actinomycetes</taxon>
        <taxon>Micromonosporales</taxon>
        <taxon>Micromonosporaceae</taxon>
        <taxon>Paractinoplanes</taxon>
    </lineage>
</organism>
<sequence>MADAGEIARSVFGFDLRPVQRETVAAVVAGRDTLAVLLTGSGKSAIYQVAGLARGGLTVVVSPLLALQRDQLRSLTERKVPARMLNSGMRHTDRTGALADIRTGKTELLAYFGEHYPAPCGNCDNDRAPSPAPSRDGGGDGVRVRHKLWGPGLLLTRDEHELTVLFDAVGYRHLTPAVLTNGLLALE</sequence>
<dbReference type="PANTHER" id="PTHR13710:SF105">
    <property type="entry name" value="ATP-DEPENDENT DNA HELICASE Q1"/>
    <property type="match status" value="1"/>
</dbReference>
<accession>A0ABS5YL00</accession>
<reference evidence="7 8" key="1">
    <citation type="submission" date="2021-06" db="EMBL/GenBank/DDBJ databases">
        <title>Actinoplanes lichenicola sp. nov., and Actinoplanes ovalisporus sp. nov., isolated from lichen in Thailand.</title>
        <authorList>
            <person name="Saeng-In P."/>
            <person name="Kanchanasin P."/>
            <person name="Yuki M."/>
            <person name="Kudo T."/>
            <person name="Ohkuma M."/>
            <person name="Phongsopitanun W."/>
            <person name="Tanasupawat S."/>
        </authorList>
    </citation>
    <scope>NUCLEOTIDE SEQUENCE [LARGE SCALE GENOMIC DNA]</scope>
    <source>
        <strain evidence="7 8">NBRC 110975</strain>
    </source>
</reference>
<evidence type="ECO:0000313" key="7">
    <source>
        <dbReference type="EMBL" id="MBU2664006.1"/>
    </source>
</evidence>
<evidence type="ECO:0000259" key="6">
    <source>
        <dbReference type="Pfam" id="PF00270"/>
    </source>
</evidence>
<evidence type="ECO:0000256" key="2">
    <source>
        <dbReference type="ARBA" id="ARBA00023125"/>
    </source>
</evidence>
<dbReference type="Proteomes" id="UP001519654">
    <property type="component" value="Unassembled WGS sequence"/>
</dbReference>
<evidence type="ECO:0000256" key="5">
    <source>
        <dbReference type="ARBA" id="ARBA00034808"/>
    </source>
</evidence>
<comment type="caution">
    <text evidence="7">The sequence shown here is derived from an EMBL/GenBank/DDBJ whole genome shotgun (WGS) entry which is preliminary data.</text>
</comment>
<dbReference type="RefSeq" id="WP_215786169.1">
    <property type="nucleotide sequence ID" value="NZ_JAHKKG010000003.1"/>
</dbReference>
<name>A0ABS5YL00_9ACTN</name>
<dbReference type="SUPFAM" id="SSF52540">
    <property type="entry name" value="P-loop containing nucleoside triphosphate hydrolases"/>
    <property type="match status" value="1"/>
</dbReference>
<dbReference type="InterPro" id="IPR011545">
    <property type="entry name" value="DEAD/DEAH_box_helicase_dom"/>
</dbReference>
<evidence type="ECO:0000256" key="1">
    <source>
        <dbReference type="ARBA" id="ARBA00005446"/>
    </source>
</evidence>
<comment type="catalytic activity">
    <reaction evidence="4">
        <text>Couples ATP hydrolysis with the unwinding of duplex DNA by translocating in the 3'-5' direction.</text>
        <dbReference type="EC" id="5.6.2.4"/>
    </reaction>
</comment>
<evidence type="ECO:0000256" key="3">
    <source>
        <dbReference type="ARBA" id="ARBA00023235"/>
    </source>
</evidence>
<keyword evidence="7" id="KW-0378">Hydrolase</keyword>
<dbReference type="PANTHER" id="PTHR13710">
    <property type="entry name" value="DNA HELICASE RECQ FAMILY MEMBER"/>
    <property type="match status" value="1"/>
</dbReference>
<dbReference type="EC" id="5.6.2.4" evidence="5"/>
<comment type="similarity">
    <text evidence="1">Belongs to the helicase family. RecQ subfamily.</text>
</comment>
<keyword evidence="3" id="KW-0413">Isomerase</keyword>
<evidence type="ECO:0000256" key="4">
    <source>
        <dbReference type="ARBA" id="ARBA00034617"/>
    </source>
</evidence>
<dbReference type="EMBL" id="JAHKKG010000003">
    <property type="protein sequence ID" value="MBU2664006.1"/>
    <property type="molecule type" value="Genomic_DNA"/>
</dbReference>
<keyword evidence="7" id="KW-0547">Nucleotide-binding</keyword>
<dbReference type="GO" id="GO:0004386">
    <property type="term" value="F:helicase activity"/>
    <property type="evidence" value="ECO:0007669"/>
    <property type="project" value="UniProtKB-KW"/>
</dbReference>
<dbReference type="InterPro" id="IPR027417">
    <property type="entry name" value="P-loop_NTPase"/>
</dbReference>
<protein>
    <recommendedName>
        <fullName evidence="5">DNA 3'-5' helicase</fullName>
        <ecNumber evidence="5">5.6.2.4</ecNumber>
    </recommendedName>
</protein>
<dbReference type="Pfam" id="PF00270">
    <property type="entry name" value="DEAD"/>
    <property type="match status" value="1"/>
</dbReference>